<feature type="transmembrane region" description="Helical" evidence="1">
    <location>
        <begin position="36"/>
        <end position="55"/>
    </location>
</feature>
<accession>A0ABP7PRY1</accession>
<feature type="transmembrane region" description="Helical" evidence="1">
    <location>
        <begin position="67"/>
        <end position="88"/>
    </location>
</feature>
<reference evidence="4" key="1">
    <citation type="journal article" date="2019" name="Int. J. Syst. Evol. Microbiol.">
        <title>The Global Catalogue of Microorganisms (GCM) 10K type strain sequencing project: providing services to taxonomists for standard genome sequencing and annotation.</title>
        <authorList>
            <consortium name="The Broad Institute Genomics Platform"/>
            <consortium name="The Broad Institute Genome Sequencing Center for Infectious Disease"/>
            <person name="Wu L."/>
            <person name="Ma J."/>
        </authorList>
    </citation>
    <scope>NUCLEOTIDE SEQUENCE [LARGE SCALE GENOMIC DNA]</scope>
    <source>
        <strain evidence="4">JCM 17555</strain>
    </source>
</reference>
<dbReference type="SUPFAM" id="SSF103481">
    <property type="entry name" value="Multidrug resistance efflux transporter EmrE"/>
    <property type="match status" value="2"/>
</dbReference>
<keyword evidence="1" id="KW-0812">Transmembrane</keyword>
<feature type="transmembrane region" description="Helical" evidence="1">
    <location>
        <begin position="121"/>
        <end position="138"/>
    </location>
</feature>
<dbReference type="InterPro" id="IPR037185">
    <property type="entry name" value="EmrE-like"/>
</dbReference>
<name>A0ABP7PRY1_9GAMM</name>
<feature type="transmembrane region" description="Helical" evidence="1">
    <location>
        <begin position="176"/>
        <end position="194"/>
    </location>
</feature>
<feature type="domain" description="EamA" evidence="2">
    <location>
        <begin position="8"/>
        <end position="138"/>
    </location>
</feature>
<gene>
    <name evidence="3" type="ORF">GCM10022278_29880</name>
</gene>
<comment type="caution">
    <text evidence="3">The sequence shown here is derived from an EMBL/GenBank/DDBJ whole genome shotgun (WGS) entry which is preliminary data.</text>
</comment>
<organism evidence="3 4">
    <name type="scientific">Allohahella marinimesophila</name>
    <dbReference type="NCBI Taxonomy" id="1054972"/>
    <lineage>
        <taxon>Bacteria</taxon>
        <taxon>Pseudomonadati</taxon>
        <taxon>Pseudomonadota</taxon>
        <taxon>Gammaproteobacteria</taxon>
        <taxon>Oceanospirillales</taxon>
        <taxon>Hahellaceae</taxon>
        <taxon>Allohahella</taxon>
    </lineage>
</organism>
<dbReference type="RefSeq" id="WP_344807764.1">
    <property type="nucleotide sequence ID" value="NZ_BAABBO010000012.1"/>
</dbReference>
<dbReference type="PANTHER" id="PTHR22911:SF103">
    <property type="entry name" value="BLR2811 PROTEIN"/>
    <property type="match status" value="1"/>
</dbReference>
<feature type="domain" description="EamA" evidence="2">
    <location>
        <begin position="145"/>
        <end position="269"/>
    </location>
</feature>
<evidence type="ECO:0000313" key="3">
    <source>
        <dbReference type="EMBL" id="GAA3970247.1"/>
    </source>
</evidence>
<evidence type="ECO:0000259" key="2">
    <source>
        <dbReference type="Pfam" id="PF00892"/>
    </source>
</evidence>
<feature type="transmembrane region" description="Helical" evidence="1">
    <location>
        <begin position="258"/>
        <end position="276"/>
    </location>
</feature>
<dbReference type="PANTHER" id="PTHR22911">
    <property type="entry name" value="ACYL-MALONYL CONDENSING ENZYME-RELATED"/>
    <property type="match status" value="1"/>
</dbReference>
<dbReference type="Proteomes" id="UP001501337">
    <property type="component" value="Unassembled WGS sequence"/>
</dbReference>
<dbReference type="InterPro" id="IPR000620">
    <property type="entry name" value="EamA_dom"/>
</dbReference>
<feature type="transmembrane region" description="Helical" evidence="1">
    <location>
        <begin position="144"/>
        <end position="164"/>
    </location>
</feature>
<proteinExistence type="predicted"/>
<evidence type="ECO:0000313" key="4">
    <source>
        <dbReference type="Proteomes" id="UP001501337"/>
    </source>
</evidence>
<keyword evidence="1" id="KW-1133">Transmembrane helix</keyword>
<protein>
    <submittedName>
        <fullName evidence="3">DMT family transporter</fullName>
    </submittedName>
</protein>
<feature type="transmembrane region" description="Helical" evidence="1">
    <location>
        <begin position="200"/>
        <end position="223"/>
    </location>
</feature>
<feature type="transmembrane region" description="Helical" evidence="1">
    <location>
        <begin position="94"/>
        <end position="114"/>
    </location>
</feature>
<feature type="transmembrane region" description="Helical" evidence="1">
    <location>
        <begin position="235"/>
        <end position="252"/>
    </location>
</feature>
<keyword evidence="1" id="KW-0472">Membrane</keyword>
<keyword evidence="4" id="KW-1185">Reference proteome</keyword>
<dbReference type="Pfam" id="PF00892">
    <property type="entry name" value="EamA"/>
    <property type="match status" value="2"/>
</dbReference>
<dbReference type="EMBL" id="BAABBO010000012">
    <property type="protein sequence ID" value="GAA3970247.1"/>
    <property type="molecule type" value="Genomic_DNA"/>
</dbReference>
<evidence type="ECO:0000256" key="1">
    <source>
        <dbReference type="SAM" id="Phobius"/>
    </source>
</evidence>
<sequence>MPGKTVNSAIVLLVIGNALALISDVVIKLLGEDVPVLQFVFLRCLCTVLMLLPFYKMIDRQALFAGLGYHALRAHIGIVGIAAMVMALATLPLATANAVFYAAPLIVVVLSVVIFREQLTLLSVIAVISGFLGILVILRPVEFGWGALGALITAFSLAFNALLVRKLPRHQTMVHSVALNYLLCLPVAGVLALIEGREWSWSLMASAGASSFFILGYNFAVLLAYRHVAANQVTSAEYTGLIWAVLIGWVGFSEVPDLWFLAGSMMIVAPLVALGLRSRQAAAGRSIARKNASLPADTGEEIHCELR</sequence>